<evidence type="ECO:0000256" key="2">
    <source>
        <dbReference type="ARBA" id="ARBA00022643"/>
    </source>
</evidence>
<gene>
    <name evidence="4" type="primary">hemG</name>
    <name evidence="4" type="ORF">LAX5112_02662</name>
</gene>
<keyword evidence="4" id="KW-0560">Oxidoreductase</keyword>
<dbReference type="InterPro" id="IPR008254">
    <property type="entry name" value="Flavodoxin/NO_synth"/>
</dbReference>
<evidence type="ECO:0000259" key="3">
    <source>
        <dbReference type="PROSITE" id="PS50902"/>
    </source>
</evidence>
<dbReference type="OrthoDB" id="9795729at2"/>
<dbReference type="Proteomes" id="UP000053235">
    <property type="component" value="Unassembled WGS sequence"/>
</dbReference>
<sequence length="178" mass="19568">MGAAVKFLIVYASTEGQTNKIAKFMAGLLTNAGHQVRFHNVSDVSDGLTITDYDHVIVAGSVHSGKHQPDLQLFVYANRERLNKLPSLLVSVSLAAAFPDTQSEAQGYVDTFLETTEWQPTHTLLTAGAIKPGIYDWFQKSALLEGDLAAHIDEDLSDTREFTDWDALKQKTVEITTS</sequence>
<dbReference type="GO" id="GO:0006783">
    <property type="term" value="P:heme biosynthetic process"/>
    <property type="evidence" value="ECO:0007669"/>
    <property type="project" value="TreeGrafter"/>
</dbReference>
<dbReference type="EMBL" id="CXWD01000009">
    <property type="protein sequence ID" value="CTQ70945.1"/>
    <property type="molecule type" value="Genomic_DNA"/>
</dbReference>
<dbReference type="InterPro" id="IPR029039">
    <property type="entry name" value="Flavoprotein-like_sf"/>
</dbReference>
<dbReference type="STRING" id="388408.LAX5112_02662"/>
<dbReference type="Gene3D" id="3.40.50.360">
    <property type="match status" value="1"/>
</dbReference>
<dbReference type="SUPFAM" id="SSF52218">
    <property type="entry name" value="Flavoproteins"/>
    <property type="match status" value="1"/>
</dbReference>
<dbReference type="EC" id="1.3.5.3" evidence="4"/>
<accession>A0A0M7A712</accession>
<proteinExistence type="predicted"/>
<organism evidence="4 5">
    <name type="scientific">Roseibium alexandrii</name>
    <dbReference type="NCBI Taxonomy" id="388408"/>
    <lineage>
        <taxon>Bacteria</taxon>
        <taxon>Pseudomonadati</taxon>
        <taxon>Pseudomonadota</taxon>
        <taxon>Alphaproteobacteria</taxon>
        <taxon>Hyphomicrobiales</taxon>
        <taxon>Stappiaceae</taxon>
        <taxon>Roseibium</taxon>
    </lineage>
</organism>
<keyword evidence="1" id="KW-0285">Flavoprotein</keyword>
<dbReference type="GO" id="GO:0070819">
    <property type="term" value="F:menaquinone-dependent protoporphyrinogen oxidase activity"/>
    <property type="evidence" value="ECO:0007669"/>
    <property type="project" value="TreeGrafter"/>
</dbReference>
<dbReference type="GO" id="GO:0010181">
    <property type="term" value="F:FMN binding"/>
    <property type="evidence" value="ECO:0007669"/>
    <property type="project" value="InterPro"/>
</dbReference>
<name>A0A0M7A712_9HYPH</name>
<evidence type="ECO:0000256" key="1">
    <source>
        <dbReference type="ARBA" id="ARBA00022630"/>
    </source>
</evidence>
<dbReference type="PANTHER" id="PTHR38030">
    <property type="entry name" value="PROTOPORPHYRINOGEN IX DEHYDROGENASE [MENAQUINONE]"/>
    <property type="match status" value="1"/>
</dbReference>
<keyword evidence="2" id="KW-0288">FMN</keyword>
<protein>
    <submittedName>
        <fullName evidence="4">Protoporphyrinogen IX dehydrogenase [menaquinone]</fullName>
        <ecNumber evidence="4">1.3.5.3</ecNumber>
    </submittedName>
</protein>
<keyword evidence="5" id="KW-1185">Reference proteome</keyword>
<evidence type="ECO:0000313" key="5">
    <source>
        <dbReference type="Proteomes" id="UP000053235"/>
    </source>
</evidence>
<dbReference type="PROSITE" id="PS50902">
    <property type="entry name" value="FLAVODOXIN_LIKE"/>
    <property type="match status" value="1"/>
</dbReference>
<feature type="domain" description="Flavodoxin-like" evidence="3">
    <location>
        <begin position="7"/>
        <end position="170"/>
    </location>
</feature>
<dbReference type="InterPro" id="IPR026816">
    <property type="entry name" value="Flavodoxin_dom"/>
</dbReference>
<dbReference type="PANTHER" id="PTHR38030:SF2">
    <property type="entry name" value="PROTOPORPHYRINOGEN IX DEHYDROGENASE [QUINONE]"/>
    <property type="match status" value="1"/>
</dbReference>
<reference evidence="5" key="1">
    <citation type="submission" date="2015-07" db="EMBL/GenBank/DDBJ databases">
        <authorList>
            <person name="Rodrigo-Torres Lidia"/>
            <person name="Arahal R.David."/>
        </authorList>
    </citation>
    <scope>NUCLEOTIDE SEQUENCE [LARGE SCALE GENOMIC DNA]</scope>
    <source>
        <strain evidence="5">CECT 5112</strain>
    </source>
</reference>
<dbReference type="Pfam" id="PF12724">
    <property type="entry name" value="Flavodoxin_5"/>
    <property type="match status" value="1"/>
</dbReference>
<dbReference type="InterPro" id="IPR052200">
    <property type="entry name" value="Protoporphyrinogen_IX_DH"/>
</dbReference>
<evidence type="ECO:0000313" key="4">
    <source>
        <dbReference type="EMBL" id="CTQ70945.1"/>
    </source>
</evidence>
<dbReference type="AlphaFoldDB" id="A0A0M7A712"/>